<organism evidence="2 3">
    <name type="scientific">Herbihabitans rhizosphaerae</name>
    <dbReference type="NCBI Taxonomy" id="1872711"/>
    <lineage>
        <taxon>Bacteria</taxon>
        <taxon>Bacillati</taxon>
        <taxon>Actinomycetota</taxon>
        <taxon>Actinomycetes</taxon>
        <taxon>Pseudonocardiales</taxon>
        <taxon>Pseudonocardiaceae</taxon>
        <taxon>Herbihabitans</taxon>
    </lineage>
</organism>
<keyword evidence="1" id="KW-1133">Transmembrane helix</keyword>
<keyword evidence="1" id="KW-0472">Membrane</keyword>
<keyword evidence="3" id="KW-1185">Reference proteome</keyword>
<evidence type="ECO:0000256" key="1">
    <source>
        <dbReference type="SAM" id="Phobius"/>
    </source>
</evidence>
<comment type="caution">
    <text evidence="2">The sequence shown here is derived from an EMBL/GenBank/DDBJ whole genome shotgun (WGS) entry which is preliminary data.</text>
</comment>
<evidence type="ECO:0000313" key="2">
    <source>
        <dbReference type="EMBL" id="RZS32250.1"/>
    </source>
</evidence>
<keyword evidence="1" id="KW-0812">Transmembrane</keyword>
<accession>A0A4Q7KE96</accession>
<proteinExistence type="predicted"/>
<name>A0A4Q7KE96_9PSEU</name>
<feature type="transmembrane region" description="Helical" evidence="1">
    <location>
        <begin position="52"/>
        <end position="70"/>
    </location>
</feature>
<dbReference type="AlphaFoldDB" id="A0A4Q7KE96"/>
<dbReference type="Proteomes" id="UP000294257">
    <property type="component" value="Unassembled WGS sequence"/>
</dbReference>
<gene>
    <name evidence="2" type="ORF">EV193_11394</name>
</gene>
<evidence type="ECO:0000313" key="3">
    <source>
        <dbReference type="Proteomes" id="UP000294257"/>
    </source>
</evidence>
<sequence>MTGENDGPPSGPGTTPLLWRAGEPWTEEATLVVPALEENLEYDGRGPRRLHVLGKIILLLAIVPALAMVVEDDTGDRPLIGYGFAGAIALCVLAVVVSNAGKRARRRVGYPIPPDLKDLVETMHSAESLLRDFLRDHGRWGLKNNLRKVVNYRHYFLEELERARRAGRDRRWRKCHDQVSKYCALVVEYGAAVVRGLEEGRSAREDT</sequence>
<feature type="transmembrane region" description="Helical" evidence="1">
    <location>
        <begin position="82"/>
        <end position="101"/>
    </location>
</feature>
<reference evidence="2 3" key="1">
    <citation type="submission" date="2019-02" db="EMBL/GenBank/DDBJ databases">
        <title>Genomic Encyclopedia of Type Strains, Phase IV (KMG-IV): sequencing the most valuable type-strain genomes for metagenomic binning, comparative biology and taxonomic classification.</title>
        <authorList>
            <person name="Goeker M."/>
        </authorList>
    </citation>
    <scope>NUCLEOTIDE SEQUENCE [LARGE SCALE GENOMIC DNA]</scope>
    <source>
        <strain evidence="2 3">DSM 101727</strain>
    </source>
</reference>
<dbReference type="EMBL" id="SGWQ01000013">
    <property type="protein sequence ID" value="RZS32250.1"/>
    <property type="molecule type" value="Genomic_DNA"/>
</dbReference>
<dbReference type="RefSeq" id="WP_130348062.1">
    <property type="nucleotide sequence ID" value="NZ_SGWQ01000013.1"/>
</dbReference>
<protein>
    <submittedName>
        <fullName evidence="2">Uncharacterized protein</fullName>
    </submittedName>
</protein>